<dbReference type="Proteomes" id="UP001237448">
    <property type="component" value="Unassembled WGS sequence"/>
</dbReference>
<dbReference type="EMBL" id="JAUSVK010000001">
    <property type="protein sequence ID" value="MDQ0390648.1"/>
    <property type="molecule type" value="Genomic_DNA"/>
</dbReference>
<evidence type="ECO:0000313" key="3">
    <source>
        <dbReference type="Proteomes" id="UP001237448"/>
    </source>
</evidence>
<dbReference type="Gene3D" id="3.30.1330.60">
    <property type="entry name" value="OmpA-like domain"/>
    <property type="match status" value="1"/>
</dbReference>
<proteinExistence type="predicted"/>
<keyword evidence="1" id="KW-0812">Transmembrane</keyword>
<protein>
    <submittedName>
        <fullName evidence="2">Flagellar motor protein MotB</fullName>
    </submittedName>
</protein>
<dbReference type="InterPro" id="IPR036737">
    <property type="entry name" value="OmpA-like_sf"/>
</dbReference>
<sequence length="349" mass="37289">MTTQTSIGTDRRAFRKGVVLGLTMAEIMLLLIFCLLIAASVVFQREHKANQDLAARLAEKSEDLDRAIADRNGMARLAEAARRGTADAPAAGDDWRKLVEAQQAVARLGEAGLTVQRVTDQAQKLATVVPLLEQGATASQIRQALDQSHELRQSLEAADLRTASMADIARWAAIGKQAEADRGGGRGSHDWPPIVSLSEAKGYHFPVASAELTPDFEQKLKSKVVDEVASIVARYDVDVVEVIGHTDEQPMNAGGSNLDARLVPALSGKVPIDSLSPADNAGLGMARAVSVARVLKADPRLRGVTVLPMSGGQMILPGDTLTDGTSGGDVQARRRIEIRMRRSEGRIAP</sequence>
<keyword evidence="2" id="KW-0966">Cell projection</keyword>
<comment type="caution">
    <text evidence="2">The sequence shown here is derived from an EMBL/GenBank/DDBJ whole genome shotgun (WGS) entry which is preliminary data.</text>
</comment>
<keyword evidence="3" id="KW-1185">Reference proteome</keyword>
<keyword evidence="2" id="KW-0969">Cilium</keyword>
<accession>A0ABU0F984</accession>
<keyword evidence="1" id="KW-0472">Membrane</keyword>
<evidence type="ECO:0000313" key="2">
    <source>
        <dbReference type="EMBL" id="MDQ0390648.1"/>
    </source>
</evidence>
<name>A0ABU0F984_9HYPH</name>
<reference evidence="2 3" key="1">
    <citation type="submission" date="2023-07" db="EMBL/GenBank/DDBJ databases">
        <title>Genomic Encyclopedia of Type Strains, Phase IV (KMG-IV): sequencing the most valuable type-strain genomes for metagenomic binning, comparative biology and taxonomic classification.</title>
        <authorList>
            <person name="Goeker M."/>
        </authorList>
    </citation>
    <scope>NUCLEOTIDE SEQUENCE [LARGE SCALE GENOMIC DNA]</scope>
    <source>
        <strain evidence="2 3">DSM 5896</strain>
    </source>
</reference>
<organism evidence="2 3">
    <name type="scientific">Labrys monachus</name>
    <dbReference type="NCBI Taxonomy" id="217067"/>
    <lineage>
        <taxon>Bacteria</taxon>
        <taxon>Pseudomonadati</taxon>
        <taxon>Pseudomonadota</taxon>
        <taxon>Alphaproteobacteria</taxon>
        <taxon>Hyphomicrobiales</taxon>
        <taxon>Xanthobacteraceae</taxon>
        <taxon>Labrys</taxon>
    </lineage>
</organism>
<dbReference type="RefSeq" id="WP_307421963.1">
    <property type="nucleotide sequence ID" value="NZ_JAUSVK010000001.1"/>
</dbReference>
<evidence type="ECO:0000256" key="1">
    <source>
        <dbReference type="SAM" id="Phobius"/>
    </source>
</evidence>
<keyword evidence="1" id="KW-1133">Transmembrane helix</keyword>
<gene>
    <name evidence="2" type="ORF">J3R73_000440</name>
</gene>
<dbReference type="SUPFAM" id="SSF103088">
    <property type="entry name" value="OmpA-like"/>
    <property type="match status" value="1"/>
</dbReference>
<keyword evidence="2" id="KW-0282">Flagellum</keyword>
<feature type="transmembrane region" description="Helical" evidence="1">
    <location>
        <begin position="18"/>
        <end position="43"/>
    </location>
</feature>